<sequence length="122" mass="13367">MIFTTTAIVTCPSQTPTHPLSSSNYIKSSKEPKMTTPNLLPKRSTSPALLAITFESYAFPSVYLRLDGRNVTKYNHLGSDNVTSNGNGNDPPFSFETFLIDNNTSDNLFPIKSASCPNVYVV</sequence>
<organism evidence="2 3">
    <name type="scientific">Amylocarpus encephaloides</name>
    <dbReference type="NCBI Taxonomy" id="45428"/>
    <lineage>
        <taxon>Eukaryota</taxon>
        <taxon>Fungi</taxon>
        <taxon>Dikarya</taxon>
        <taxon>Ascomycota</taxon>
        <taxon>Pezizomycotina</taxon>
        <taxon>Leotiomycetes</taxon>
        <taxon>Helotiales</taxon>
        <taxon>Helotiales incertae sedis</taxon>
        <taxon>Amylocarpus</taxon>
    </lineage>
</organism>
<dbReference type="Proteomes" id="UP000824998">
    <property type="component" value="Unassembled WGS sequence"/>
</dbReference>
<feature type="compositionally biased region" description="Polar residues" evidence="1">
    <location>
        <begin position="14"/>
        <end position="27"/>
    </location>
</feature>
<comment type="caution">
    <text evidence="2">The sequence shown here is derived from an EMBL/GenBank/DDBJ whole genome shotgun (WGS) entry which is preliminary data.</text>
</comment>
<name>A0A9P7Y6Y1_9HELO</name>
<protein>
    <submittedName>
        <fullName evidence="2">Uncharacterized protein</fullName>
    </submittedName>
</protein>
<accession>A0A9P7Y6Y1</accession>
<dbReference type="OrthoDB" id="188042at2759"/>
<evidence type="ECO:0000313" key="2">
    <source>
        <dbReference type="EMBL" id="KAG9228349.1"/>
    </source>
</evidence>
<gene>
    <name evidence="2" type="ORF">BJ875DRAFT_489962</name>
</gene>
<evidence type="ECO:0000313" key="3">
    <source>
        <dbReference type="Proteomes" id="UP000824998"/>
    </source>
</evidence>
<dbReference type="EMBL" id="MU251968">
    <property type="protein sequence ID" value="KAG9228349.1"/>
    <property type="molecule type" value="Genomic_DNA"/>
</dbReference>
<reference evidence="2" key="1">
    <citation type="journal article" date="2021" name="IMA Fungus">
        <title>Genomic characterization of three marine fungi, including Emericellopsis atlantica sp. nov. with signatures of a generalist lifestyle and marine biomass degradation.</title>
        <authorList>
            <person name="Hagestad O.C."/>
            <person name="Hou L."/>
            <person name="Andersen J.H."/>
            <person name="Hansen E.H."/>
            <person name="Altermark B."/>
            <person name="Li C."/>
            <person name="Kuhnert E."/>
            <person name="Cox R.J."/>
            <person name="Crous P.W."/>
            <person name="Spatafora J.W."/>
            <person name="Lail K."/>
            <person name="Amirebrahimi M."/>
            <person name="Lipzen A."/>
            <person name="Pangilinan J."/>
            <person name="Andreopoulos W."/>
            <person name="Hayes R.D."/>
            <person name="Ng V."/>
            <person name="Grigoriev I.V."/>
            <person name="Jackson S.A."/>
            <person name="Sutton T.D.S."/>
            <person name="Dobson A.D.W."/>
            <person name="Rama T."/>
        </authorList>
    </citation>
    <scope>NUCLEOTIDE SEQUENCE</scope>
    <source>
        <strain evidence="2">TRa018bII</strain>
    </source>
</reference>
<dbReference type="AlphaFoldDB" id="A0A9P7Y6Y1"/>
<feature type="region of interest" description="Disordered" evidence="1">
    <location>
        <begin position="14"/>
        <end position="40"/>
    </location>
</feature>
<evidence type="ECO:0000256" key="1">
    <source>
        <dbReference type="SAM" id="MobiDB-lite"/>
    </source>
</evidence>
<keyword evidence="3" id="KW-1185">Reference proteome</keyword>
<proteinExistence type="predicted"/>